<evidence type="ECO:0000313" key="2">
    <source>
        <dbReference type="EMBL" id="GAI10073.1"/>
    </source>
</evidence>
<dbReference type="EMBL" id="BARV01006240">
    <property type="protein sequence ID" value="GAI10073.1"/>
    <property type="molecule type" value="Genomic_DNA"/>
</dbReference>
<sequence length="158" mass="18210">GLRFMRIWAGWPKSKDPVLWNEMIDCLRKSCVLAKKADIILAMENENHGGFVKDAKSTSRILNQVDSDNLRLLVDTGNYIDGITSIQKTIHLAVHVHAKFMELDEEGNEKDIDYYTIFQLLRENHYNGYVSVEYEGKEDEFIAVPRAVNCIGRHIARR</sequence>
<dbReference type="InterPro" id="IPR013022">
    <property type="entry name" value="Xyl_isomerase-like_TIM-brl"/>
</dbReference>
<organism evidence="2">
    <name type="scientific">marine sediment metagenome</name>
    <dbReference type="NCBI Taxonomy" id="412755"/>
    <lineage>
        <taxon>unclassified sequences</taxon>
        <taxon>metagenomes</taxon>
        <taxon>ecological metagenomes</taxon>
    </lineage>
</organism>
<dbReference type="InterPro" id="IPR050312">
    <property type="entry name" value="IolE/XylAMocC-like"/>
</dbReference>
<dbReference type="Gene3D" id="3.20.20.150">
    <property type="entry name" value="Divalent-metal-dependent TIM barrel enzymes"/>
    <property type="match status" value="1"/>
</dbReference>
<accession>X1KTQ0</accession>
<dbReference type="Pfam" id="PF01261">
    <property type="entry name" value="AP_endonuc_2"/>
    <property type="match status" value="1"/>
</dbReference>
<dbReference type="PANTHER" id="PTHR12110">
    <property type="entry name" value="HYDROXYPYRUVATE ISOMERASE"/>
    <property type="match status" value="1"/>
</dbReference>
<feature type="domain" description="Xylose isomerase-like TIM barrel" evidence="1">
    <location>
        <begin position="3"/>
        <end position="138"/>
    </location>
</feature>
<dbReference type="PANTHER" id="PTHR12110:SF53">
    <property type="entry name" value="BLR5974 PROTEIN"/>
    <property type="match status" value="1"/>
</dbReference>
<feature type="non-terminal residue" evidence="2">
    <location>
        <position position="1"/>
    </location>
</feature>
<proteinExistence type="predicted"/>
<dbReference type="InterPro" id="IPR036237">
    <property type="entry name" value="Xyl_isomerase-like_sf"/>
</dbReference>
<protein>
    <recommendedName>
        <fullName evidence="1">Xylose isomerase-like TIM barrel domain-containing protein</fullName>
    </recommendedName>
</protein>
<name>X1KTQ0_9ZZZZ</name>
<gene>
    <name evidence="2" type="ORF">S06H3_12776</name>
</gene>
<evidence type="ECO:0000259" key="1">
    <source>
        <dbReference type="Pfam" id="PF01261"/>
    </source>
</evidence>
<dbReference type="AlphaFoldDB" id="X1KTQ0"/>
<dbReference type="SUPFAM" id="SSF51658">
    <property type="entry name" value="Xylose isomerase-like"/>
    <property type="match status" value="1"/>
</dbReference>
<reference evidence="2" key="1">
    <citation type="journal article" date="2014" name="Front. Microbiol.">
        <title>High frequency of phylogenetically diverse reductive dehalogenase-homologous genes in deep subseafloor sedimentary metagenomes.</title>
        <authorList>
            <person name="Kawai M."/>
            <person name="Futagami T."/>
            <person name="Toyoda A."/>
            <person name="Takaki Y."/>
            <person name="Nishi S."/>
            <person name="Hori S."/>
            <person name="Arai W."/>
            <person name="Tsubouchi T."/>
            <person name="Morono Y."/>
            <person name="Uchiyama I."/>
            <person name="Ito T."/>
            <person name="Fujiyama A."/>
            <person name="Inagaki F."/>
            <person name="Takami H."/>
        </authorList>
    </citation>
    <scope>NUCLEOTIDE SEQUENCE</scope>
    <source>
        <strain evidence="2">Expedition CK06-06</strain>
    </source>
</reference>
<comment type="caution">
    <text evidence="2">The sequence shown here is derived from an EMBL/GenBank/DDBJ whole genome shotgun (WGS) entry which is preliminary data.</text>
</comment>